<dbReference type="InterPro" id="IPR036388">
    <property type="entry name" value="WH-like_DNA-bd_sf"/>
</dbReference>
<evidence type="ECO:0000313" key="6">
    <source>
        <dbReference type="EMBL" id="URI08349.1"/>
    </source>
</evidence>
<dbReference type="Pfam" id="PF00126">
    <property type="entry name" value="HTH_1"/>
    <property type="match status" value="1"/>
</dbReference>
<dbReference type="CDD" id="cd08422">
    <property type="entry name" value="PBP2_CrgA_like"/>
    <property type="match status" value="1"/>
</dbReference>
<dbReference type="InterPro" id="IPR000847">
    <property type="entry name" value="LysR_HTH_N"/>
</dbReference>
<comment type="similarity">
    <text evidence="1">Belongs to the LysR transcriptional regulatory family.</text>
</comment>
<dbReference type="InterPro" id="IPR058163">
    <property type="entry name" value="LysR-type_TF_proteobact-type"/>
</dbReference>
<dbReference type="Gene3D" id="3.40.190.290">
    <property type="match status" value="1"/>
</dbReference>
<dbReference type="SUPFAM" id="SSF46785">
    <property type="entry name" value="Winged helix' DNA-binding domain"/>
    <property type="match status" value="1"/>
</dbReference>
<reference evidence="6" key="1">
    <citation type="submission" date="2022-05" db="EMBL/GenBank/DDBJ databases">
        <title>An RpoN-dependent PEP-CTERM gene is involved in floc formation of an Aquincola tertiaricarbonis strain.</title>
        <authorList>
            <person name="Qiu D."/>
            <person name="Xia M."/>
        </authorList>
    </citation>
    <scope>NUCLEOTIDE SEQUENCE</scope>
    <source>
        <strain evidence="6">RN12</strain>
    </source>
</reference>
<proteinExistence type="inferred from homology"/>
<evidence type="ECO:0000256" key="1">
    <source>
        <dbReference type="ARBA" id="ARBA00009437"/>
    </source>
</evidence>
<evidence type="ECO:0000259" key="5">
    <source>
        <dbReference type="PROSITE" id="PS50931"/>
    </source>
</evidence>
<dbReference type="Gene3D" id="1.10.10.10">
    <property type="entry name" value="Winged helix-like DNA-binding domain superfamily/Winged helix DNA-binding domain"/>
    <property type="match status" value="1"/>
</dbReference>
<dbReference type="Pfam" id="PF03466">
    <property type="entry name" value="LysR_substrate"/>
    <property type="match status" value="1"/>
</dbReference>
<dbReference type="EMBL" id="CP097635">
    <property type="protein sequence ID" value="URI08349.1"/>
    <property type="molecule type" value="Genomic_DNA"/>
</dbReference>
<dbReference type="PANTHER" id="PTHR30537">
    <property type="entry name" value="HTH-TYPE TRANSCRIPTIONAL REGULATOR"/>
    <property type="match status" value="1"/>
</dbReference>
<dbReference type="SUPFAM" id="SSF53850">
    <property type="entry name" value="Periplasmic binding protein-like II"/>
    <property type="match status" value="1"/>
</dbReference>
<dbReference type="PANTHER" id="PTHR30537:SF5">
    <property type="entry name" value="HTH-TYPE TRANSCRIPTIONAL ACTIVATOR TTDR-RELATED"/>
    <property type="match status" value="1"/>
</dbReference>
<keyword evidence="4" id="KW-0804">Transcription</keyword>
<evidence type="ECO:0000256" key="2">
    <source>
        <dbReference type="ARBA" id="ARBA00023015"/>
    </source>
</evidence>
<evidence type="ECO:0000256" key="3">
    <source>
        <dbReference type="ARBA" id="ARBA00023125"/>
    </source>
</evidence>
<gene>
    <name evidence="6" type="ORF">MW290_03225</name>
</gene>
<feature type="domain" description="HTH lysR-type" evidence="5">
    <location>
        <begin position="1"/>
        <end position="44"/>
    </location>
</feature>
<keyword evidence="2" id="KW-0805">Transcription regulation</keyword>
<dbReference type="Proteomes" id="UP001056201">
    <property type="component" value="Chromosome 1"/>
</dbReference>
<protein>
    <submittedName>
        <fullName evidence="6">LysR family transcriptional regulator</fullName>
    </submittedName>
</protein>
<dbReference type="PROSITE" id="PS50931">
    <property type="entry name" value="HTH_LYSR"/>
    <property type="match status" value="1"/>
</dbReference>
<evidence type="ECO:0000313" key="7">
    <source>
        <dbReference type="Proteomes" id="UP001056201"/>
    </source>
</evidence>
<accession>A0ABY4S7D4</accession>
<organism evidence="6 7">
    <name type="scientific">Aquincola tertiaricarbonis</name>
    <dbReference type="NCBI Taxonomy" id="391953"/>
    <lineage>
        <taxon>Bacteria</taxon>
        <taxon>Pseudomonadati</taxon>
        <taxon>Pseudomonadota</taxon>
        <taxon>Betaproteobacteria</taxon>
        <taxon>Burkholderiales</taxon>
        <taxon>Sphaerotilaceae</taxon>
        <taxon>Aquincola</taxon>
    </lineage>
</organism>
<keyword evidence="3" id="KW-0238">DNA-binding</keyword>
<keyword evidence="7" id="KW-1185">Reference proteome</keyword>
<name>A0ABY4S7D4_AQUTE</name>
<dbReference type="InterPro" id="IPR036390">
    <property type="entry name" value="WH_DNA-bd_sf"/>
</dbReference>
<evidence type="ECO:0000256" key="4">
    <source>
        <dbReference type="ARBA" id="ARBA00023163"/>
    </source>
</evidence>
<sequence>MGSFHRAALAQGSTPQAVSKAIRALEQHLGVRLFHRTTRKITLTEEGERLFNDVRSSLEGVAAAVSRARSAVGDDEGLIRISAGGSAGRKVLLPLVVDFAQQHPGIEIDLLLEDRATDTIAERIDVGFRAGNPPNAQVIARRLFAIQQIVCAAPAYLARHGTPRRLPQLLMHRCTGYRQPGTGRPVPWEFDVKGEIVFQPMHPVLCCSDPDAEMLAVAGGLGIGQVDSINAAVPLRAGALVPLLTAHVSERMGFYLYYAQRRNLPGRVRRFIDLAVQRLKDSTDFSFAAAELRALARKAAGLTDASELV</sequence>
<dbReference type="InterPro" id="IPR005119">
    <property type="entry name" value="LysR_subst-bd"/>
</dbReference>